<gene>
    <name evidence="2" type="ORF">A2W14_01780</name>
</gene>
<reference evidence="2 3" key="1">
    <citation type="journal article" date="2016" name="Nat. Commun.">
        <title>Thousands of microbial genomes shed light on interconnected biogeochemical processes in an aquifer system.</title>
        <authorList>
            <person name="Anantharaman K."/>
            <person name="Brown C.T."/>
            <person name="Hug L.A."/>
            <person name="Sharon I."/>
            <person name="Castelle C.J."/>
            <person name="Probst A.J."/>
            <person name="Thomas B.C."/>
            <person name="Singh A."/>
            <person name="Wilkins M.J."/>
            <person name="Karaoz U."/>
            <person name="Brodie E.L."/>
            <person name="Williams K.H."/>
            <person name="Hubbard S.S."/>
            <person name="Banfield J.F."/>
        </authorList>
    </citation>
    <scope>NUCLEOTIDE SEQUENCE [LARGE SCALE GENOMIC DNA]</scope>
</reference>
<keyword evidence="1" id="KW-1133">Transmembrane helix</keyword>
<keyword evidence="1" id="KW-0472">Membrane</keyword>
<feature type="transmembrane region" description="Helical" evidence="1">
    <location>
        <begin position="17"/>
        <end position="37"/>
    </location>
</feature>
<dbReference type="InterPro" id="IPR014717">
    <property type="entry name" value="Transl_elong_EF1B/ribsomal_bS6"/>
</dbReference>
<dbReference type="EMBL" id="MFJA01000028">
    <property type="protein sequence ID" value="OGG03349.1"/>
    <property type="molecule type" value="Genomic_DNA"/>
</dbReference>
<name>A0A1F5YT57_9BACT</name>
<dbReference type="STRING" id="1798371.A2W14_01780"/>
<dbReference type="AlphaFoldDB" id="A0A1F5YT57"/>
<dbReference type="Gene3D" id="3.30.70.60">
    <property type="match status" value="1"/>
</dbReference>
<evidence type="ECO:0000256" key="1">
    <source>
        <dbReference type="SAM" id="Phobius"/>
    </source>
</evidence>
<evidence type="ECO:0000313" key="3">
    <source>
        <dbReference type="Proteomes" id="UP000176665"/>
    </source>
</evidence>
<dbReference type="Proteomes" id="UP000176665">
    <property type="component" value="Unassembled WGS sequence"/>
</dbReference>
<keyword evidence="1" id="KW-0812">Transmembrane</keyword>
<organism evidence="2 3">
    <name type="scientific">Candidatus Gottesmanbacteria bacterium RBG_16_37_8</name>
    <dbReference type="NCBI Taxonomy" id="1798371"/>
    <lineage>
        <taxon>Bacteria</taxon>
        <taxon>Candidatus Gottesmaniibacteriota</taxon>
    </lineage>
</organism>
<accession>A0A1F5YT57</accession>
<sequence>MKDRNLNFLKIIKHYEIPLTCLVVLIFIGFLIVKSLIPNIFKAGELKRNGEMLQQKLTILQNKSNVLNSVDERLLKDNFIKLNYIVPDNKDYVLLFTTLDTLQQKLGVSITRTDFQLGVISTSSALLKKSDALESFSVPINLEIIGTIDQLQNFIIELSNLSGRLITTDNIKIEVMDYGLVKANITGNTYFNPLPKEIGAVDSAIPEFNQNYQEIFKKILENQYPIGIIEETKQEVPVGKNNLFL</sequence>
<evidence type="ECO:0000313" key="2">
    <source>
        <dbReference type="EMBL" id="OGG03349.1"/>
    </source>
</evidence>
<proteinExistence type="predicted"/>
<comment type="caution">
    <text evidence="2">The sequence shown here is derived from an EMBL/GenBank/DDBJ whole genome shotgun (WGS) entry which is preliminary data.</text>
</comment>
<protein>
    <submittedName>
        <fullName evidence="2">Uncharacterized protein</fullName>
    </submittedName>
</protein>